<evidence type="ECO:0000256" key="13">
    <source>
        <dbReference type="PIRNR" id="PIRNR001365"/>
    </source>
</evidence>
<dbReference type="GO" id="GO:0008840">
    <property type="term" value="F:4-hydroxy-tetrahydrodipicolinate synthase activity"/>
    <property type="evidence" value="ECO:0007669"/>
    <property type="project" value="UniProtKB-UniRule"/>
</dbReference>
<organism evidence="16 17">
    <name type="scientific">Acidiluteibacter ferrifornacis</name>
    <dbReference type="NCBI Taxonomy" id="2692424"/>
    <lineage>
        <taxon>Bacteria</taxon>
        <taxon>Pseudomonadati</taxon>
        <taxon>Bacteroidota</taxon>
        <taxon>Flavobacteriia</taxon>
        <taxon>Flavobacteriales</taxon>
        <taxon>Cryomorphaceae</taxon>
        <taxon>Acidiluteibacter</taxon>
    </lineage>
</organism>
<name>A0A6N9NIJ2_9FLAO</name>
<dbReference type="SMART" id="SM01130">
    <property type="entry name" value="DHDPS"/>
    <property type="match status" value="1"/>
</dbReference>
<feature type="site" description="Part of a proton relay during catalysis" evidence="12">
    <location>
        <position position="47"/>
    </location>
</feature>
<sequence length="293" mass="31655">MKRKFTGTGVAIVTPFNKEKEVDYKGLDNLVNYIIEGGVDYVVVLGTTGESVTLNKDEKKKVVAQVVKSVNNRVPIMIGIGGNNTQDLIETMQETDFSGIDAILSASPMYNKPTQEGIYQHYKALAKVAPRPIFLYNVPGRTASNVLPETTVRLANDFKNIIGIKEASGNLEQAMAIKLAMPKDFYLVSGDDALALPFIASGGEGVISVVANALPATFSKMINDALNNDVVTAQENHYKVFNIIGMLFAEGNPGGVKAALQILNICGDDVRLPLWPISANLYNSLSKALTPFK</sequence>
<comment type="function">
    <text evidence="1 12">Catalyzes the condensation of (S)-aspartate-beta-semialdehyde [(S)-ASA] and pyruvate to 4-hydroxy-tetrahydrodipicolinate (HTPA).</text>
</comment>
<keyword evidence="17" id="KW-1185">Reference proteome</keyword>
<comment type="caution">
    <text evidence="16">The sequence shown here is derived from an EMBL/GenBank/DDBJ whole genome shotgun (WGS) entry which is preliminary data.</text>
</comment>
<feature type="binding site" evidence="12 15">
    <location>
        <position position="48"/>
    </location>
    <ligand>
        <name>pyruvate</name>
        <dbReference type="ChEBI" id="CHEBI:15361"/>
    </ligand>
</feature>
<feature type="site" description="Part of a proton relay during catalysis" evidence="12">
    <location>
        <position position="110"/>
    </location>
</feature>
<evidence type="ECO:0000256" key="7">
    <source>
        <dbReference type="ARBA" id="ARBA00022915"/>
    </source>
</evidence>
<evidence type="ECO:0000256" key="4">
    <source>
        <dbReference type="ARBA" id="ARBA00012086"/>
    </source>
</evidence>
<evidence type="ECO:0000256" key="14">
    <source>
        <dbReference type="PIRSR" id="PIRSR001365-1"/>
    </source>
</evidence>
<evidence type="ECO:0000256" key="9">
    <source>
        <dbReference type="ARBA" id="ARBA00023239"/>
    </source>
</evidence>
<comment type="pathway">
    <text evidence="2 12">Amino-acid biosynthesis; L-lysine biosynthesis via DAP pathway; (S)-tetrahydrodipicolinate from L-aspartate: step 3/4.</text>
</comment>
<dbReference type="CDD" id="cd00950">
    <property type="entry name" value="DHDPS"/>
    <property type="match status" value="1"/>
</dbReference>
<comment type="subunit">
    <text evidence="12">Homotetramer; dimer of dimers.</text>
</comment>
<dbReference type="PROSITE" id="PS00666">
    <property type="entry name" value="DHDPS_2"/>
    <property type="match status" value="1"/>
</dbReference>
<keyword evidence="7 12" id="KW-0220">Diaminopimelate biosynthesis</keyword>
<keyword evidence="5 12" id="KW-0963">Cytoplasm</keyword>
<dbReference type="PIRSF" id="PIRSF001365">
    <property type="entry name" value="DHDPS"/>
    <property type="match status" value="1"/>
</dbReference>
<dbReference type="Proteomes" id="UP000470771">
    <property type="component" value="Unassembled WGS sequence"/>
</dbReference>
<feature type="binding site" evidence="12 15">
    <location>
        <position position="207"/>
    </location>
    <ligand>
        <name>pyruvate</name>
        <dbReference type="ChEBI" id="CHEBI:15361"/>
    </ligand>
</feature>
<evidence type="ECO:0000256" key="3">
    <source>
        <dbReference type="ARBA" id="ARBA00007592"/>
    </source>
</evidence>
<evidence type="ECO:0000256" key="11">
    <source>
        <dbReference type="ARBA" id="ARBA00047836"/>
    </source>
</evidence>
<dbReference type="EMBL" id="WWNE01000005">
    <property type="protein sequence ID" value="NBG65664.1"/>
    <property type="molecule type" value="Genomic_DNA"/>
</dbReference>
<evidence type="ECO:0000256" key="5">
    <source>
        <dbReference type="ARBA" id="ARBA00022490"/>
    </source>
</evidence>
<comment type="subcellular location">
    <subcellularLocation>
        <location evidence="12">Cytoplasm</location>
    </subcellularLocation>
</comment>
<evidence type="ECO:0000313" key="17">
    <source>
        <dbReference type="Proteomes" id="UP000470771"/>
    </source>
</evidence>
<dbReference type="PANTHER" id="PTHR12128">
    <property type="entry name" value="DIHYDRODIPICOLINATE SYNTHASE"/>
    <property type="match status" value="1"/>
</dbReference>
<evidence type="ECO:0000256" key="8">
    <source>
        <dbReference type="ARBA" id="ARBA00023154"/>
    </source>
</evidence>
<evidence type="ECO:0000256" key="2">
    <source>
        <dbReference type="ARBA" id="ARBA00005120"/>
    </source>
</evidence>
<dbReference type="InterPro" id="IPR005263">
    <property type="entry name" value="DapA"/>
</dbReference>
<dbReference type="InterPro" id="IPR002220">
    <property type="entry name" value="DapA-like"/>
</dbReference>
<evidence type="ECO:0000256" key="10">
    <source>
        <dbReference type="ARBA" id="ARBA00023270"/>
    </source>
</evidence>
<dbReference type="UniPathway" id="UPA00034">
    <property type="reaction ID" value="UER00017"/>
</dbReference>
<comment type="similarity">
    <text evidence="3 12 13">Belongs to the DapA family.</text>
</comment>
<reference evidence="16 17" key="1">
    <citation type="submission" date="2019-12" db="EMBL/GenBank/DDBJ databases">
        <authorList>
            <person name="Zhao J."/>
        </authorList>
    </citation>
    <scope>NUCLEOTIDE SEQUENCE [LARGE SCALE GENOMIC DNA]</scope>
    <source>
        <strain evidence="16 17">S-15</strain>
    </source>
</reference>
<evidence type="ECO:0000256" key="6">
    <source>
        <dbReference type="ARBA" id="ARBA00022605"/>
    </source>
</evidence>
<keyword evidence="6 12" id="KW-0028">Amino-acid biosynthesis</keyword>
<dbReference type="InterPro" id="IPR020625">
    <property type="entry name" value="Schiff_base-form_aldolases_AS"/>
</dbReference>
<feature type="active site" description="Schiff-base intermediate with substrate" evidence="12 14">
    <location>
        <position position="165"/>
    </location>
</feature>
<keyword evidence="9 12" id="KW-0456">Lyase</keyword>
<dbReference type="GO" id="GO:0009089">
    <property type="term" value="P:lysine biosynthetic process via diaminopimelate"/>
    <property type="evidence" value="ECO:0007669"/>
    <property type="project" value="UniProtKB-UniRule"/>
</dbReference>
<gene>
    <name evidence="12" type="primary">dapA</name>
    <name evidence="16" type="ORF">GQN54_06015</name>
</gene>
<dbReference type="InterPro" id="IPR013785">
    <property type="entry name" value="Aldolase_TIM"/>
</dbReference>
<dbReference type="Pfam" id="PF00701">
    <property type="entry name" value="DHDPS"/>
    <property type="match status" value="1"/>
</dbReference>
<dbReference type="PRINTS" id="PR00146">
    <property type="entry name" value="DHPICSNTHASE"/>
</dbReference>
<proteinExistence type="inferred from homology"/>
<keyword evidence="10 12" id="KW-0704">Schiff base</keyword>
<evidence type="ECO:0000313" key="16">
    <source>
        <dbReference type="EMBL" id="NBG65664.1"/>
    </source>
</evidence>
<evidence type="ECO:0000256" key="15">
    <source>
        <dbReference type="PIRSR" id="PIRSR001365-2"/>
    </source>
</evidence>
<dbReference type="RefSeq" id="WP_160632612.1">
    <property type="nucleotide sequence ID" value="NZ_WWNE01000005.1"/>
</dbReference>
<accession>A0A6N9NIJ2</accession>
<protein>
    <recommendedName>
        <fullName evidence="4 12">4-hydroxy-tetrahydrodipicolinate synthase</fullName>
        <shortName evidence="12">HTPA synthase</shortName>
        <ecNumber evidence="4 12">4.3.3.7</ecNumber>
    </recommendedName>
</protein>
<evidence type="ECO:0000256" key="12">
    <source>
        <dbReference type="HAMAP-Rule" id="MF_00418"/>
    </source>
</evidence>
<dbReference type="NCBIfam" id="TIGR00674">
    <property type="entry name" value="dapA"/>
    <property type="match status" value="1"/>
</dbReference>
<dbReference type="HAMAP" id="MF_00418">
    <property type="entry name" value="DapA"/>
    <property type="match status" value="1"/>
</dbReference>
<dbReference type="GO" id="GO:0019877">
    <property type="term" value="P:diaminopimelate biosynthetic process"/>
    <property type="evidence" value="ECO:0007669"/>
    <property type="project" value="UniProtKB-UniRule"/>
</dbReference>
<keyword evidence="8 12" id="KW-0457">Lysine biosynthesis</keyword>
<dbReference type="EC" id="4.3.3.7" evidence="4 12"/>
<dbReference type="PANTHER" id="PTHR12128:SF66">
    <property type="entry name" value="4-HYDROXY-2-OXOGLUTARATE ALDOLASE, MITOCHONDRIAL"/>
    <property type="match status" value="1"/>
</dbReference>
<dbReference type="Gene3D" id="3.20.20.70">
    <property type="entry name" value="Aldolase class I"/>
    <property type="match status" value="1"/>
</dbReference>
<comment type="caution">
    <text evidence="12">Was originally thought to be a dihydrodipicolinate synthase (DHDPS), catalyzing the condensation of (S)-aspartate-beta-semialdehyde [(S)-ASA] and pyruvate to dihydrodipicolinate (DHDP). However, it was shown in E.coli that the product of the enzymatic reaction is not dihydrodipicolinate but in fact (4S)-4-hydroxy-2,3,4,5-tetrahydro-(2S)-dipicolinic acid (HTPA), and that the consecutive dehydration reaction leading to DHDP is not spontaneous but catalyzed by DapB.</text>
</comment>
<comment type="catalytic activity">
    <reaction evidence="11 12">
        <text>L-aspartate 4-semialdehyde + pyruvate = (2S,4S)-4-hydroxy-2,3,4,5-tetrahydrodipicolinate + H2O + H(+)</text>
        <dbReference type="Rhea" id="RHEA:34171"/>
        <dbReference type="ChEBI" id="CHEBI:15361"/>
        <dbReference type="ChEBI" id="CHEBI:15377"/>
        <dbReference type="ChEBI" id="CHEBI:15378"/>
        <dbReference type="ChEBI" id="CHEBI:67139"/>
        <dbReference type="ChEBI" id="CHEBI:537519"/>
        <dbReference type="EC" id="4.3.3.7"/>
    </reaction>
</comment>
<dbReference type="SUPFAM" id="SSF51569">
    <property type="entry name" value="Aldolase"/>
    <property type="match status" value="1"/>
</dbReference>
<dbReference type="GO" id="GO:0005829">
    <property type="term" value="C:cytosol"/>
    <property type="evidence" value="ECO:0007669"/>
    <property type="project" value="TreeGrafter"/>
</dbReference>
<dbReference type="AlphaFoldDB" id="A0A6N9NIJ2"/>
<evidence type="ECO:0000256" key="1">
    <source>
        <dbReference type="ARBA" id="ARBA00003294"/>
    </source>
</evidence>
<feature type="active site" description="Proton donor/acceptor" evidence="12 14">
    <location>
        <position position="136"/>
    </location>
</feature>